<reference evidence="8" key="1">
    <citation type="submission" date="2021-11" db="EMBL/GenBank/DDBJ databases">
        <authorList>
            <person name="Herlambang A."/>
            <person name="Guo Y."/>
            <person name="Takashima Y."/>
            <person name="Nishizawa T."/>
        </authorList>
    </citation>
    <scope>NUCLEOTIDE SEQUENCE</scope>
    <source>
        <strain evidence="8">E1425</strain>
    </source>
</reference>
<protein>
    <recommendedName>
        <fullName evidence="7">Carboxypeptidase</fullName>
        <ecNumber evidence="7">3.4.16.-</ecNumber>
    </recommendedName>
</protein>
<dbReference type="GO" id="GO:0006508">
    <property type="term" value="P:proteolysis"/>
    <property type="evidence" value="ECO:0007669"/>
    <property type="project" value="UniProtKB-KW"/>
</dbReference>
<keyword evidence="6" id="KW-0325">Glycoprotein</keyword>
<comment type="caution">
    <text evidence="8">The sequence shown here is derived from an EMBL/GenBank/DDBJ whole genome shotgun (WGS) entry which is preliminary data.</text>
</comment>
<organism evidence="8 9">
    <name type="scientific">Entomortierella parvispora</name>
    <dbReference type="NCBI Taxonomy" id="205924"/>
    <lineage>
        <taxon>Eukaryota</taxon>
        <taxon>Fungi</taxon>
        <taxon>Fungi incertae sedis</taxon>
        <taxon>Mucoromycota</taxon>
        <taxon>Mortierellomycotina</taxon>
        <taxon>Mortierellomycetes</taxon>
        <taxon>Mortierellales</taxon>
        <taxon>Mortierellaceae</taxon>
        <taxon>Entomortierella</taxon>
    </lineage>
</organism>
<evidence type="ECO:0000313" key="9">
    <source>
        <dbReference type="Proteomes" id="UP000827284"/>
    </source>
</evidence>
<evidence type="ECO:0000256" key="1">
    <source>
        <dbReference type="ARBA" id="ARBA00009431"/>
    </source>
</evidence>
<dbReference type="PROSITE" id="PS51257">
    <property type="entry name" value="PROKAR_LIPOPROTEIN"/>
    <property type="match status" value="1"/>
</dbReference>
<dbReference type="GO" id="GO:0004185">
    <property type="term" value="F:serine-type carboxypeptidase activity"/>
    <property type="evidence" value="ECO:0007669"/>
    <property type="project" value="UniProtKB-UniRule"/>
</dbReference>
<dbReference type="InterPro" id="IPR001563">
    <property type="entry name" value="Peptidase_S10"/>
</dbReference>
<evidence type="ECO:0000256" key="5">
    <source>
        <dbReference type="ARBA" id="ARBA00022801"/>
    </source>
</evidence>
<dbReference type="Proteomes" id="UP000827284">
    <property type="component" value="Unassembled WGS sequence"/>
</dbReference>
<proteinExistence type="inferred from homology"/>
<dbReference type="Gene3D" id="3.40.50.1820">
    <property type="entry name" value="alpha/beta hydrolase"/>
    <property type="match status" value="1"/>
</dbReference>
<gene>
    <name evidence="8" type="ORF">EMPS_09128</name>
</gene>
<dbReference type="InterPro" id="IPR033124">
    <property type="entry name" value="Ser_caboxypep_his_AS"/>
</dbReference>
<name>A0A9P3HHD4_9FUNG</name>
<dbReference type="SUPFAM" id="SSF53474">
    <property type="entry name" value="alpha/beta-Hydrolases"/>
    <property type="match status" value="1"/>
</dbReference>
<keyword evidence="9" id="KW-1185">Reference proteome</keyword>
<dbReference type="InterPro" id="IPR018202">
    <property type="entry name" value="Ser_caboxypep_ser_AS"/>
</dbReference>
<accession>A0A9P3HHD4</accession>
<evidence type="ECO:0000256" key="2">
    <source>
        <dbReference type="ARBA" id="ARBA00022645"/>
    </source>
</evidence>
<dbReference type="PRINTS" id="PR00724">
    <property type="entry name" value="CRBOXYPTASEC"/>
</dbReference>
<feature type="signal peptide" evidence="7">
    <location>
        <begin position="1"/>
        <end position="20"/>
    </location>
</feature>
<keyword evidence="5 7" id="KW-0378">Hydrolase</keyword>
<keyword evidence="2 7" id="KW-0121">Carboxypeptidase</keyword>
<evidence type="ECO:0000256" key="3">
    <source>
        <dbReference type="ARBA" id="ARBA00022670"/>
    </source>
</evidence>
<keyword evidence="4 7" id="KW-0732">Signal</keyword>
<dbReference type="OrthoDB" id="443318at2759"/>
<dbReference type="InterPro" id="IPR029058">
    <property type="entry name" value="AB_hydrolase_fold"/>
</dbReference>
<evidence type="ECO:0000256" key="6">
    <source>
        <dbReference type="ARBA" id="ARBA00023180"/>
    </source>
</evidence>
<dbReference type="Pfam" id="PF00450">
    <property type="entry name" value="Peptidase_S10"/>
    <property type="match status" value="2"/>
</dbReference>
<comment type="similarity">
    <text evidence="1 7">Belongs to the peptidase S10 family.</text>
</comment>
<sequence length="638" mass="72238">MRPTCMGSLSLSNALVLVSASCVFVLILASSTSALQAVVGRQVPFAEHADPSLLSKNPSPESNTPSWSLPCSLVKGKRAINARGFRSCYNNELPIREEHRVGPLPWDEGQEPIEESYAGHFPIRTWKQNGYHGETSMYYWFFPAIKPKVKDPPLLIWLQGGPGSSSMIGLFFENGPLRVTENGKLARQPVHWADEYSVLFIDQPVGTGYSYVTRRSDENDQVVTDKASLQKIRESLRSELRKNQEKEESFFASNINRDLPYQSEANRLHKQEILESKDPLFYNGYVKDQRGVAQDLLVFLDQFYERYPEQKTRDLYLTGESYAGKYVPAFAYGILESNKGRRHQHVNEDPDNQVVAVNEQNNIPLKGIALGNSLTDPITQVQIHADHAFYLGLVTKKQADRMRFHQELSVQDAEMGRFLSSNDNRLEVFETFKNATGGLNWYDIRKGSVANDWSRMEAFLNLPSIKDALNVFGPRKAYLEAQGVPAKEIERIERGRNETQYIKDPVVIKTMAGDIMKSAAWMVSELLENDIKVLAFQGVFDFRDAVAGSQTWLDELSWARQDQFLETERELWIRQGQLAGYITRVPGLAKVVVLGAGHLAPMDQPTAGLELIRGLVQGFEEIKLEKIGEHRLRQQHVI</sequence>
<dbReference type="PROSITE" id="PS00131">
    <property type="entry name" value="CARBOXYPEPT_SER_SER"/>
    <property type="match status" value="1"/>
</dbReference>
<dbReference type="PROSITE" id="PS00560">
    <property type="entry name" value="CARBOXYPEPT_SER_HIS"/>
    <property type="match status" value="1"/>
</dbReference>
<evidence type="ECO:0000256" key="7">
    <source>
        <dbReference type="RuleBase" id="RU361156"/>
    </source>
</evidence>
<evidence type="ECO:0000313" key="8">
    <source>
        <dbReference type="EMBL" id="GJJ76769.1"/>
    </source>
</evidence>
<feature type="chain" id="PRO_5040546684" description="Carboxypeptidase" evidence="7">
    <location>
        <begin position="21"/>
        <end position="638"/>
    </location>
</feature>
<dbReference type="PANTHER" id="PTHR11802:SF472">
    <property type="entry name" value="SERINE CARBOXYPEPTIDASE CPVL-RELATED"/>
    <property type="match status" value="1"/>
</dbReference>
<reference evidence="8" key="2">
    <citation type="journal article" date="2022" name="Microbiol. Resour. Announc.">
        <title>Whole-Genome Sequence of Entomortierella parvispora E1425, a Mucoromycotan Fungus Associated with Burkholderiaceae-Related Endosymbiotic Bacteria.</title>
        <authorList>
            <person name="Herlambang A."/>
            <person name="Guo Y."/>
            <person name="Takashima Y."/>
            <person name="Narisawa K."/>
            <person name="Ohta H."/>
            <person name="Nishizawa T."/>
        </authorList>
    </citation>
    <scope>NUCLEOTIDE SEQUENCE</scope>
    <source>
        <strain evidence="8">E1425</strain>
    </source>
</reference>
<evidence type="ECO:0000256" key="4">
    <source>
        <dbReference type="ARBA" id="ARBA00022729"/>
    </source>
</evidence>
<dbReference type="AlphaFoldDB" id="A0A9P3HHD4"/>
<dbReference type="EC" id="3.4.16.-" evidence="7"/>
<dbReference type="PANTHER" id="PTHR11802">
    <property type="entry name" value="SERINE PROTEASE FAMILY S10 SERINE CARBOXYPEPTIDASE"/>
    <property type="match status" value="1"/>
</dbReference>
<dbReference type="EMBL" id="BQFW01000012">
    <property type="protein sequence ID" value="GJJ76769.1"/>
    <property type="molecule type" value="Genomic_DNA"/>
</dbReference>
<keyword evidence="3 7" id="KW-0645">Protease</keyword>